<dbReference type="Gene3D" id="3.90.1300.10">
    <property type="entry name" value="Amidase signature (AS) domain"/>
    <property type="match status" value="1"/>
</dbReference>
<dbReference type="InterPro" id="IPR023631">
    <property type="entry name" value="Amidase_dom"/>
</dbReference>
<evidence type="ECO:0000313" key="2">
    <source>
        <dbReference type="EMBL" id="MBL0766194.1"/>
    </source>
</evidence>
<dbReference type="PANTHER" id="PTHR42678">
    <property type="entry name" value="AMIDASE"/>
    <property type="match status" value="1"/>
</dbReference>
<evidence type="ECO:0000313" key="3">
    <source>
        <dbReference type="Proteomes" id="UP000642920"/>
    </source>
</evidence>
<evidence type="ECO:0000259" key="1">
    <source>
        <dbReference type="Pfam" id="PF01425"/>
    </source>
</evidence>
<dbReference type="Proteomes" id="UP000642920">
    <property type="component" value="Unassembled WGS sequence"/>
</dbReference>
<feature type="domain" description="Amidase" evidence="1">
    <location>
        <begin position="134"/>
        <end position="537"/>
    </location>
</feature>
<protein>
    <submittedName>
        <fullName evidence="2">Amidase</fullName>
    </submittedName>
</protein>
<dbReference type="PROSITE" id="PS51257">
    <property type="entry name" value="PROKAR_LIPOPROTEIN"/>
    <property type="match status" value="1"/>
</dbReference>
<keyword evidence="3" id="KW-1185">Reference proteome</keyword>
<dbReference type="RefSeq" id="WP_201922237.1">
    <property type="nucleotide sequence ID" value="NZ_JAERQG010000003.1"/>
</dbReference>
<dbReference type="EMBL" id="JAERQG010000003">
    <property type="protein sequence ID" value="MBL0766194.1"/>
    <property type="molecule type" value="Genomic_DNA"/>
</dbReference>
<reference evidence="2" key="1">
    <citation type="submission" date="2021-01" db="EMBL/GenBank/DDBJ databases">
        <title>Marivirga sp. nov., isolated from intertidal surface sediments.</title>
        <authorList>
            <person name="Zhang M."/>
        </authorList>
    </citation>
    <scope>NUCLEOTIDE SEQUENCE</scope>
    <source>
        <strain evidence="2">SM1354</strain>
    </source>
</reference>
<proteinExistence type="predicted"/>
<dbReference type="SUPFAM" id="SSF75304">
    <property type="entry name" value="Amidase signature (AS) enzymes"/>
    <property type="match status" value="1"/>
</dbReference>
<comment type="caution">
    <text evidence="2">The sequence shown here is derived from an EMBL/GenBank/DDBJ whole genome shotgun (WGS) entry which is preliminary data.</text>
</comment>
<name>A0A937AIK4_9BACT</name>
<gene>
    <name evidence="2" type="ORF">JKP34_13080</name>
</gene>
<dbReference type="InterPro" id="IPR036928">
    <property type="entry name" value="AS_sf"/>
</dbReference>
<organism evidence="2 3">
    <name type="scientific">Marivirga atlantica</name>
    <dbReference type="NCBI Taxonomy" id="1548457"/>
    <lineage>
        <taxon>Bacteria</taxon>
        <taxon>Pseudomonadati</taxon>
        <taxon>Bacteroidota</taxon>
        <taxon>Cytophagia</taxon>
        <taxon>Cytophagales</taxon>
        <taxon>Marivirgaceae</taxon>
        <taxon>Marivirga</taxon>
    </lineage>
</organism>
<dbReference type="PANTHER" id="PTHR42678:SF34">
    <property type="entry name" value="OS04G0183300 PROTEIN"/>
    <property type="match status" value="1"/>
</dbReference>
<dbReference type="Pfam" id="PF01425">
    <property type="entry name" value="Amidase"/>
    <property type="match status" value="1"/>
</dbReference>
<accession>A0A937AIK4</accession>
<dbReference type="AlphaFoldDB" id="A0A937AIK4"/>
<sequence>MKFTSSTTKGIARLIILLVLIIVSSCCEKENTKIPTWVPYDQAALIAENADHPSERVQYKLIQSRFSDKNELWAQIEPQLSDFNVKDYDALKPFILERSITDIQKAVADKRLTYKQLTQWYLYRIVLFENDSATALNNIISVNPKAVEQAEQLDQHIKDKSHPIYGMPILLKDNINTEVLPTTAGAVVFADNITGDAFIADRIQEKGGIILGKANLSEWANFLCTVCPNGYSAVGGQTLNPYGPRKFDTGGSSSGSGSAVAANYAVAAVGTETSGSILSPSSSNSIVGLKPTVGLLSRGGIVPISSTLDTPGPMTKTVADNAILLSAMVGNDPLDEITMASDASIDYTAILNEKSLTGLRFGAIKNFMEDSLYQLALEDLENLGAEIIEIEPKPYQLEGFLTLLNADMKADLPAYIKNYGNPNLTVANIQEIMAYNLNDTIVRIPYGQGRFEGVAEDSTKLDSLEILKQRLMTEGKKYFSEPMEKNKLDGILSINNWSAGYAAVAHYPCLTVPMGYDEGQPKGLTFVAKPFEEAKLLKWGNIYEEASHKRKVPENYQ</sequence>